<evidence type="ECO:0000313" key="3">
    <source>
        <dbReference type="Proteomes" id="UP001470230"/>
    </source>
</evidence>
<feature type="compositionally biased region" description="Basic and acidic residues" evidence="1">
    <location>
        <begin position="328"/>
        <end position="348"/>
    </location>
</feature>
<accession>A0ABR2L7N5</accession>
<keyword evidence="3" id="KW-1185">Reference proteome</keyword>
<dbReference type="SUPFAM" id="SSF109993">
    <property type="entry name" value="VPS9 domain"/>
    <property type="match status" value="1"/>
</dbReference>
<gene>
    <name evidence="2" type="ORF">M9Y10_001297</name>
</gene>
<feature type="region of interest" description="Disordered" evidence="1">
    <location>
        <begin position="328"/>
        <end position="382"/>
    </location>
</feature>
<comment type="caution">
    <text evidence="2">The sequence shown here is derived from an EMBL/GenBank/DDBJ whole genome shotgun (WGS) entry which is preliminary data.</text>
</comment>
<evidence type="ECO:0000313" key="2">
    <source>
        <dbReference type="EMBL" id="KAK8899001.1"/>
    </source>
</evidence>
<evidence type="ECO:0008006" key="4">
    <source>
        <dbReference type="Google" id="ProtNLM"/>
    </source>
</evidence>
<sequence>MNSVTLQFINSLREAQNKLYKEDSMNDVESVCVKSQTDQIVSLFNQSRINQKEYFKLINQIVSPNYFSDSLSSITSDLDPNQIKTLKIPSKSIIDILRFVLAFQDLHPIKTDKRKFEDQKKFFVDLLTFSFIPSHFNFFWTEYSIKNLYKFFSCVRNHRKDEFYDSLARIGFCTPFFLRFSELCFQSVFSELSTPTLNFRAISKESIIKKIRCNVKKFQNFIPDETLVVLSCSSNPYRTLTNSFFSVALSSPIAAQTFRFFHFSCKPTREALIFLKSMFDFRQQDSYIRGFLDAIMNCGSQGNSRIKDLVKAYNSAFKDLKTFDEKEDEKQEMKDFESKSTQSKEVRTSRMTPKASYFELPEDETSTKRSSSRTLHGSGDMNNRKEELFEEIQPIQNKINLFSIYDIYYAHEILQVKFLSSLDVELIKFLSGKSPEFNLPKKIKYFYDSETTCSKLSKVTVDESTVLNRAYLIAPMIRHLLKKSDMIPHFQKAPPNMNCHDFLYSFLVRRGDISYLPERTNNFNKIMAFFQGNSINTNTILEALSCTTFSRTKKIQALSTLSLIEQKIDYLDTYSQKEISQVKMVKDINDKIFTQFRPIRQAIEYIRMPSLFVTDYNASLSKFYEIPEFSFIKYQQKMVFAVLSSKIDLNTFALSREKLRKFPVQLKEYDDKFSKNANSCLFRFVTEYFSRKSKGQPNQSPSSFDKNSFIANKIMSVVVEKRDIVNTMVEAFIEPSLMRKVDLISLALTNFQMFLEYNYPPNGGKLGSDEFTPAFAALIILCNPPLMITNYAYLHDFTTGELPITEILGGYVSTIPIYLSIAAEYVIPELINKPPFLLVEEDI</sequence>
<dbReference type="InterPro" id="IPR037191">
    <property type="entry name" value="VPS9_dom_sf"/>
</dbReference>
<dbReference type="EMBL" id="JAPFFF010000001">
    <property type="protein sequence ID" value="KAK8899001.1"/>
    <property type="molecule type" value="Genomic_DNA"/>
</dbReference>
<evidence type="ECO:0000256" key="1">
    <source>
        <dbReference type="SAM" id="MobiDB-lite"/>
    </source>
</evidence>
<proteinExistence type="predicted"/>
<reference evidence="2 3" key="1">
    <citation type="submission" date="2024-04" db="EMBL/GenBank/DDBJ databases">
        <title>Tritrichomonas musculus Genome.</title>
        <authorList>
            <person name="Alves-Ferreira E."/>
            <person name="Grigg M."/>
            <person name="Lorenzi H."/>
            <person name="Galac M."/>
        </authorList>
    </citation>
    <scope>NUCLEOTIDE SEQUENCE [LARGE SCALE GENOMIC DNA]</scope>
    <source>
        <strain evidence="2 3">EAF2021</strain>
    </source>
</reference>
<name>A0ABR2L7N5_9EUKA</name>
<organism evidence="2 3">
    <name type="scientific">Tritrichomonas musculus</name>
    <dbReference type="NCBI Taxonomy" id="1915356"/>
    <lineage>
        <taxon>Eukaryota</taxon>
        <taxon>Metamonada</taxon>
        <taxon>Parabasalia</taxon>
        <taxon>Tritrichomonadida</taxon>
        <taxon>Tritrichomonadidae</taxon>
        <taxon>Tritrichomonas</taxon>
    </lineage>
</organism>
<protein>
    <recommendedName>
        <fullName evidence="4">VPS9 domain-containing protein</fullName>
    </recommendedName>
</protein>
<dbReference type="Proteomes" id="UP001470230">
    <property type="component" value="Unassembled WGS sequence"/>
</dbReference>